<proteinExistence type="predicted"/>
<dbReference type="SUPFAM" id="SSF51445">
    <property type="entry name" value="(Trans)glycosidases"/>
    <property type="match status" value="1"/>
</dbReference>
<dbReference type="InterPro" id="IPR025277">
    <property type="entry name" value="Apiosidase-like_cat_dom"/>
</dbReference>
<dbReference type="EMBL" id="DSMG01000099">
    <property type="protein sequence ID" value="HDX31781.1"/>
    <property type="molecule type" value="Genomic_DNA"/>
</dbReference>
<dbReference type="Pfam" id="PF13204">
    <property type="entry name" value="Apiosidase"/>
    <property type="match status" value="1"/>
</dbReference>
<name>A0A7C1JHU2_9CHLR</name>
<organism evidence="3">
    <name type="scientific">Caldilinea aerophila</name>
    <dbReference type="NCBI Taxonomy" id="133453"/>
    <lineage>
        <taxon>Bacteria</taxon>
        <taxon>Bacillati</taxon>
        <taxon>Chloroflexota</taxon>
        <taxon>Caldilineae</taxon>
        <taxon>Caldilineales</taxon>
        <taxon>Caldilineaceae</taxon>
        <taxon>Caldilinea</taxon>
    </lineage>
</organism>
<sequence>MTRPLPKIQVSANGRFLQTENNSPFFWLGDTAWELFHRLTLEEAEHYLENRRRKGMNVIQAVALAEFDGIRTPNVYGDLPLIDEDLTRPNEAYFRFVDAVINKAAEKGLYVGLLPTWGDKVTPMWGVGPALFTSENAFVYGHWLGARYRDYSNILWILGGDRPAQHEEHDFRPIWRAMAAGIDEGTGGRPFKTYHPWGGHSSSEELHGESWLDMNMMQSGHGGGRSVPVWEMIERDYALTPVKPTLDGEPNYEDHPINPWPAWNPANGYYRDHDVRQQCYRSVFAGGCGVTYGHHAIWQFCGVRYPPINHVDRPWTEALNRPGAMQIGYLRRLMESRPYFNRIPDQSILLDNPTERGSHMRATRDEAGSYALVYTPLVQPIAVTLEWAGDSQVRAWWFNPRTGGASPIGDFAARGAITFHPPFDGPDWVLVLDAASAEFGRPGER</sequence>
<dbReference type="PANTHER" id="PTHR37836:SF3">
    <property type="entry name" value="ENDOGLUCANASE"/>
    <property type="match status" value="1"/>
</dbReference>
<reference evidence="3" key="1">
    <citation type="journal article" date="2020" name="mSystems">
        <title>Genome- and Community-Level Interaction Insights into Carbon Utilization and Element Cycling Functions of Hydrothermarchaeota in Hydrothermal Sediment.</title>
        <authorList>
            <person name="Zhou Z."/>
            <person name="Liu Y."/>
            <person name="Xu W."/>
            <person name="Pan J."/>
            <person name="Luo Z.H."/>
            <person name="Li M."/>
        </authorList>
    </citation>
    <scope>NUCLEOTIDE SEQUENCE [LARGE SCALE GENOMIC DNA]</scope>
    <source>
        <strain evidence="3">SpSt-289</strain>
    </source>
</reference>
<protein>
    <submittedName>
        <fullName evidence="3">DUF4038 domain-containing protein</fullName>
    </submittedName>
</protein>
<feature type="domain" description="Putative collagen-binding" evidence="1">
    <location>
        <begin position="343"/>
        <end position="433"/>
    </location>
</feature>
<dbReference type="InterPro" id="IPR017853">
    <property type="entry name" value="GH"/>
</dbReference>
<dbReference type="AlphaFoldDB" id="A0A7C1JHU2"/>
<dbReference type="Gene3D" id="3.20.20.80">
    <property type="entry name" value="Glycosidases"/>
    <property type="match status" value="1"/>
</dbReference>
<gene>
    <name evidence="3" type="ORF">ENQ20_09860</name>
</gene>
<dbReference type="InterPro" id="IPR024749">
    <property type="entry name" value="Collagen-bd_put"/>
</dbReference>
<dbReference type="PANTHER" id="PTHR37836">
    <property type="entry name" value="LMO1036 PROTEIN"/>
    <property type="match status" value="1"/>
</dbReference>
<accession>A0A7C1JHU2</accession>
<dbReference type="Pfam" id="PF12904">
    <property type="entry name" value="Collagen_bind_2"/>
    <property type="match status" value="1"/>
</dbReference>
<feature type="domain" description="Apiosidase-like catalytic" evidence="2">
    <location>
        <begin position="11"/>
        <end position="340"/>
    </location>
</feature>
<evidence type="ECO:0000313" key="3">
    <source>
        <dbReference type="EMBL" id="HDX31781.1"/>
    </source>
</evidence>
<evidence type="ECO:0000259" key="2">
    <source>
        <dbReference type="Pfam" id="PF13204"/>
    </source>
</evidence>
<comment type="caution">
    <text evidence="3">The sequence shown here is derived from an EMBL/GenBank/DDBJ whole genome shotgun (WGS) entry which is preliminary data.</text>
</comment>
<evidence type="ECO:0000259" key="1">
    <source>
        <dbReference type="Pfam" id="PF12904"/>
    </source>
</evidence>